<gene>
    <name evidence="4" type="primary">yehT_1</name>
    <name evidence="4" type="ORF">ENSA7_18190</name>
</gene>
<proteinExistence type="predicted"/>
<dbReference type="RefSeq" id="WP_106088843.1">
    <property type="nucleotide sequence ID" value="NZ_PVNL01000041.1"/>
</dbReference>
<dbReference type="InterPro" id="IPR011006">
    <property type="entry name" value="CheY-like_superfamily"/>
</dbReference>
<evidence type="ECO:0000313" key="5">
    <source>
        <dbReference type="Proteomes" id="UP000238823"/>
    </source>
</evidence>
<dbReference type="PROSITE" id="PS50110">
    <property type="entry name" value="RESPONSE_REGULATORY"/>
    <property type="match status" value="1"/>
</dbReference>
<evidence type="ECO:0000313" key="4">
    <source>
        <dbReference type="EMBL" id="PRQ08533.1"/>
    </source>
</evidence>
<evidence type="ECO:0000259" key="3">
    <source>
        <dbReference type="PROSITE" id="PS50930"/>
    </source>
</evidence>
<dbReference type="Pfam" id="PF00072">
    <property type="entry name" value="Response_reg"/>
    <property type="match status" value="1"/>
</dbReference>
<dbReference type="OrthoDB" id="1490554at2"/>
<dbReference type="PANTHER" id="PTHR37299">
    <property type="entry name" value="TRANSCRIPTIONAL REGULATOR-RELATED"/>
    <property type="match status" value="1"/>
</dbReference>
<evidence type="ECO:0000259" key="2">
    <source>
        <dbReference type="PROSITE" id="PS50110"/>
    </source>
</evidence>
<dbReference type="SUPFAM" id="SSF52172">
    <property type="entry name" value="CheY-like"/>
    <property type="match status" value="1"/>
</dbReference>
<reference evidence="4 5" key="1">
    <citation type="submission" date="2018-03" db="EMBL/GenBank/DDBJ databases">
        <title>Draft Genome Sequences of the Obligatory Marine Myxobacteria Enhygromyxa salina SWB007.</title>
        <authorList>
            <person name="Poehlein A."/>
            <person name="Moghaddam J.A."/>
            <person name="Harms H."/>
            <person name="Alanjari M."/>
            <person name="Koenig G.M."/>
            <person name="Daniel R."/>
            <person name="Schaeberle T.F."/>
        </authorList>
    </citation>
    <scope>NUCLEOTIDE SEQUENCE [LARGE SCALE GENOMIC DNA]</scope>
    <source>
        <strain evidence="4 5">SWB007</strain>
    </source>
</reference>
<comment type="caution">
    <text evidence="4">The sequence shown here is derived from an EMBL/GenBank/DDBJ whole genome shotgun (WGS) entry which is preliminary data.</text>
</comment>
<protein>
    <submittedName>
        <fullName evidence="4">Transcriptional regulatory protein YehT</fullName>
    </submittedName>
</protein>
<dbReference type="Proteomes" id="UP000238823">
    <property type="component" value="Unassembled WGS sequence"/>
</dbReference>
<dbReference type="PROSITE" id="PS50930">
    <property type="entry name" value="HTH_LYTTR"/>
    <property type="match status" value="1"/>
</dbReference>
<feature type="domain" description="HTH LytTR-type" evidence="3">
    <location>
        <begin position="153"/>
        <end position="256"/>
    </location>
</feature>
<evidence type="ECO:0000256" key="1">
    <source>
        <dbReference type="PROSITE-ProRule" id="PRU00169"/>
    </source>
</evidence>
<feature type="domain" description="Response regulatory" evidence="2">
    <location>
        <begin position="5"/>
        <end position="115"/>
    </location>
</feature>
<name>A0A2S9YTW7_9BACT</name>
<organism evidence="4 5">
    <name type="scientific">Enhygromyxa salina</name>
    <dbReference type="NCBI Taxonomy" id="215803"/>
    <lineage>
        <taxon>Bacteria</taxon>
        <taxon>Pseudomonadati</taxon>
        <taxon>Myxococcota</taxon>
        <taxon>Polyangia</taxon>
        <taxon>Nannocystales</taxon>
        <taxon>Nannocystaceae</taxon>
        <taxon>Enhygromyxa</taxon>
    </lineage>
</organism>
<accession>A0A2S9YTW7</accession>
<dbReference type="PANTHER" id="PTHR37299:SF1">
    <property type="entry name" value="STAGE 0 SPORULATION PROTEIN A HOMOLOG"/>
    <property type="match status" value="1"/>
</dbReference>
<dbReference type="AlphaFoldDB" id="A0A2S9YTW7"/>
<dbReference type="SMART" id="SM00850">
    <property type="entry name" value="LytTR"/>
    <property type="match status" value="1"/>
</dbReference>
<dbReference type="InterPro" id="IPR001789">
    <property type="entry name" value="Sig_transdc_resp-reg_receiver"/>
</dbReference>
<dbReference type="InterPro" id="IPR007492">
    <property type="entry name" value="LytTR_DNA-bd_dom"/>
</dbReference>
<sequence length="256" mass="28335">MRVVRALVVDDEAPARRRLIRMLERVDGVEVSGQAADGIEALERITADAPDLVFLDIQMPALDGLALARSTSLPPFVFVTAHDEHALAAFEVGAADYLLKPVSQARLLETIERVRVRLLARADQAARAAEHAELHATLARLVGRASVEPTPRVSARDGSSVRLFEASEIGRFYASDKYTLFVHGNHEQVLDESLSELELRLGDSGFMRVHRSELVNLQWVRALHGDSHGAWLELRDGQRATVSRRMLGALKRRLGV</sequence>
<feature type="modified residue" description="4-aspartylphosphate" evidence="1">
    <location>
        <position position="56"/>
    </location>
</feature>
<dbReference type="Gene3D" id="3.40.50.2300">
    <property type="match status" value="1"/>
</dbReference>
<dbReference type="Pfam" id="PF04397">
    <property type="entry name" value="LytTR"/>
    <property type="match status" value="1"/>
</dbReference>
<dbReference type="InterPro" id="IPR046947">
    <property type="entry name" value="LytR-like"/>
</dbReference>
<dbReference type="EMBL" id="PVNL01000041">
    <property type="protein sequence ID" value="PRQ08533.1"/>
    <property type="molecule type" value="Genomic_DNA"/>
</dbReference>
<dbReference type="GO" id="GO:0000156">
    <property type="term" value="F:phosphorelay response regulator activity"/>
    <property type="evidence" value="ECO:0007669"/>
    <property type="project" value="InterPro"/>
</dbReference>
<dbReference type="SMART" id="SM00448">
    <property type="entry name" value="REC"/>
    <property type="match status" value="1"/>
</dbReference>
<dbReference type="Gene3D" id="2.40.50.1020">
    <property type="entry name" value="LytTr DNA-binding domain"/>
    <property type="match status" value="1"/>
</dbReference>
<keyword evidence="1" id="KW-0597">Phosphoprotein</keyword>
<dbReference type="GO" id="GO:0003677">
    <property type="term" value="F:DNA binding"/>
    <property type="evidence" value="ECO:0007669"/>
    <property type="project" value="InterPro"/>
</dbReference>